<evidence type="ECO:0000313" key="3">
    <source>
        <dbReference type="Proteomes" id="UP000237911"/>
    </source>
</evidence>
<feature type="region of interest" description="Disordered" evidence="1">
    <location>
        <begin position="1"/>
        <end position="54"/>
    </location>
</feature>
<dbReference type="Proteomes" id="UP000237911">
    <property type="component" value="Unassembled WGS sequence"/>
</dbReference>
<evidence type="ECO:0000313" key="2">
    <source>
        <dbReference type="EMBL" id="PQM49784.1"/>
    </source>
</evidence>
<sequence>MERQGPDLQHPGARGLRRRRRRRRRRCGQRDGGQLRLRRPVLRPRPGRLTRRASTQQLSLLAELFIRRGIRNDSSSHR</sequence>
<proteinExistence type="predicted"/>
<keyword evidence="3" id="KW-1185">Reference proteome</keyword>
<feature type="compositionally biased region" description="Basic residues" evidence="1">
    <location>
        <begin position="36"/>
        <end position="51"/>
    </location>
</feature>
<evidence type="ECO:0000256" key="1">
    <source>
        <dbReference type="SAM" id="MobiDB-lite"/>
    </source>
</evidence>
<dbReference type="EMBL" id="PUEV01000124">
    <property type="protein sequence ID" value="PQM49784.1"/>
    <property type="molecule type" value="Genomic_DNA"/>
</dbReference>
<name>A0A9X7IIU3_9MYCO</name>
<gene>
    <name evidence="2" type="ORF">C5U48_23755</name>
</gene>
<feature type="compositionally biased region" description="Basic residues" evidence="1">
    <location>
        <begin position="15"/>
        <end position="27"/>
    </location>
</feature>
<reference evidence="2 3" key="1">
    <citation type="submission" date="2018-02" db="EMBL/GenBank/DDBJ databases">
        <title>Draft genome sequence of Mycobacterium virginiense isolated from mud of a swine farm in Japan.</title>
        <authorList>
            <person name="Ohya K."/>
        </authorList>
    </citation>
    <scope>NUCLEOTIDE SEQUENCE [LARGE SCALE GENOMIC DNA]</scope>
    <source>
        <strain evidence="2 3">GF75</strain>
    </source>
</reference>
<organism evidence="2 3">
    <name type="scientific">Mycolicibacter virginiensis</name>
    <dbReference type="NCBI Taxonomy" id="1795032"/>
    <lineage>
        <taxon>Bacteria</taxon>
        <taxon>Bacillati</taxon>
        <taxon>Actinomycetota</taxon>
        <taxon>Actinomycetes</taxon>
        <taxon>Mycobacteriales</taxon>
        <taxon>Mycobacteriaceae</taxon>
        <taxon>Mycolicibacter</taxon>
    </lineage>
</organism>
<dbReference type="AlphaFoldDB" id="A0A9X7IIU3"/>
<accession>A0A9X7IIU3</accession>
<protein>
    <submittedName>
        <fullName evidence="2">Uncharacterized protein</fullName>
    </submittedName>
</protein>
<comment type="caution">
    <text evidence="2">The sequence shown here is derived from an EMBL/GenBank/DDBJ whole genome shotgun (WGS) entry which is preliminary data.</text>
</comment>